<reference evidence="3" key="1">
    <citation type="submission" date="2016-04" db="EMBL/GenBank/DDBJ databases">
        <authorList>
            <person name="Chen L."/>
            <person name="Zhuang W."/>
            <person name="Wang G."/>
        </authorList>
    </citation>
    <scope>NUCLEOTIDE SEQUENCE [LARGE SCALE GENOMIC DNA]</scope>
    <source>
        <strain evidence="3">208</strain>
    </source>
</reference>
<dbReference type="InterPro" id="IPR002694">
    <property type="entry name" value="Znf_CHC2"/>
</dbReference>
<dbReference type="STRING" id="550983.A4R26_31145"/>
<sequence>MNHEQAKNIHLSEILDKINCKPARTSGNDVYYLAPWRNERTASLHVNTHKNVWFDHGIGEGGGVIKFVCKYLESSGVDHTEADARRWVKNMFEGIIFIAPVKLPATSTDDRKLIITHVQDIERPALIQYLESRGIPLSVAKPYLKEVYVHNKESKKSIFALGFKNDKSGYEIRNAFFKGSAKPKYLTFIRGLIPKPEGIHIFEGWPDYLTAIIRKRNGQRFKDDTIVLNSLSNLKKATPYIKGYGYRIAYTWMHNDEPGKAATTSLDNFFKTEENLLHKPMNKEYAPYKDMNAFHMVKLGL</sequence>
<dbReference type="Gene3D" id="3.90.580.10">
    <property type="entry name" value="Zinc finger, CHC2-type domain"/>
    <property type="match status" value="1"/>
</dbReference>
<dbReference type="GO" id="GO:0006260">
    <property type="term" value="P:DNA replication"/>
    <property type="evidence" value="ECO:0007669"/>
    <property type="project" value="InterPro"/>
</dbReference>
<dbReference type="SMART" id="SM00400">
    <property type="entry name" value="ZnF_CHCC"/>
    <property type="match status" value="1"/>
</dbReference>
<dbReference type="OrthoDB" id="8536512at2"/>
<dbReference type="Proteomes" id="UP000192276">
    <property type="component" value="Unassembled WGS sequence"/>
</dbReference>
<evidence type="ECO:0000259" key="1">
    <source>
        <dbReference type="SMART" id="SM00400"/>
    </source>
</evidence>
<dbReference type="Pfam" id="PF01807">
    <property type="entry name" value="Zn_ribbon_DnaG"/>
    <property type="match status" value="1"/>
</dbReference>
<dbReference type="EMBL" id="LWBP01000230">
    <property type="protein sequence ID" value="OQP49070.1"/>
    <property type="molecule type" value="Genomic_DNA"/>
</dbReference>
<comment type="caution">
    <text evidence="2">The sequence shown here is derived from an EMBL/GenBank/DDBJ whole genome shotgun (WGS) entry which is preliminary data.</text>
</comment>
<dbReference type="SUPFAM" id="SSF57783">
    <property type="entry name" value="Zinc beta-ribbon"/>
    <property type="match status" value="1"/>
</dbReference>
<dbReference type="GO" id="GO:0003899">
    <property type="term" value="F:DNA-directed RNA polymerase activity"/>
    <property type="evidence" value="ECO:0007669"/>
    <property type="project" value="InterPro"/>
</dbReference>
<dbReference type="GO" id="GO:0008270">
    <property type="term" value="F:zinc ion binding"/>
    <property type="evidence" value="ECO:0007669"/>
    <property type="project" value="InterPro"/>
</dbReference>
<organism evidence="2 3">
    <name type="scientific">Niastella populi</name>
    <dbReference type="NCBI Taxonomy" id="550983"/>
    <lineage>
        <taxon>Bacteria</taxon>
        <taxon>Pseudomonadati</taxon>
        <taxon>Bacteroidota</taxon>
        <taxon>Chitinophagia</taxon>
        <taxon>Chitinophagales</taxon>
        <taxon>Chitinophagaceae</taxon>
        <taxon>Niastella</taxon>
    </lineage>
</organism>
<feature type="domain" description="Zinc finger CHC2-type" evidence="1">
    <location>
        <begin position="32"/>
        <end position="84"/>
    </location>
</feature>
<dbReference type="InterPro" id="IPR036977">
    <property type="entry name" value="DNA_primase_Znf_CHC2"/>
</dbReference>
<accession>A0A1V9ESF8</accession>
<protein>
    <recommendedName>
        <fullName evidence="1">Zinc finger CHC2-type domain-containing protein</fullName>
    </recommendedName>
</protein>
<proteinExistence type="predicted"/>
<keyword evidence="3" id="KW-1185">Reference proteome</keyword>
<gene>
    <name evidence="2" type="ORF">A4R26_31145</name>
</gene>
<evidence type="ECO:0000313" key="2">
    <source>
        <dbReference type="EMBL" id="OQP49070.1"/>
    </source>
</evidence>
<dbReference type="GO" id="GO:0003677">
    <property type="term" value="F:DNA binding"/>
    <property type="evidence" value="ECO:0007669"/>
    <property type="project" value="InterPro"/>
</dbReference>
<evidence type="ECO:0000313" key="3">
    <source>
        <dbReference type="Proteomes" id="UP000192276"/>
    </source>
</evidence>
<name>A0A1V9ESF8_9BACT</name>
<dbReference type="AlphaFoldDB" id="A0A1V9ESF8"/>